<feature type="compositionally biased region" description="Polar residues" evidence="1">
    <location>
        <begin position="652"/>
        <end position="675"/>
    </location>
</feature>
<dbReference type="InterPro" id="IPR001623">
    <property type="entry name" value="DnaJ_domain"/>
</dbReference>
<dbReference type="PROSITE" id="PS00636">
    <property type="entry name" value="DNAJ_1"/>
    <property type="match status" value="1"/>
</dbReference>
<dbReference type="HOGENOM" id="CLU_006836_1_0_1"/>
<feature type="compositionally biased region" description="Polar residues" evidence="1">
    <location>
        <begin position="88"/>
        <end position="108"/>
    </location>
</feature>
<dbReference type="CDD" id="cd06257">
    <property type="entry name" value="DnaJ"/>
    <property type="match status" value="1"/>
</dbReference>
<proteinExistence type="predicted"/>
<reference evidence="4" key="1">
    <citation type="journal article" date="2008" name="PLoS Genet.">
        <title>Genomic islands in the pathogenic filamentous fungus Aspergillus fumigatus.</title>
        <authorList>
            <person name="Fedorova N.D."/>
            <person name="Khaldi N."/>
            <person name="Joardar V.S."/>
            <person name="Maiti R."/>
            <person name="Amedeo P."/>
            <person name="Anderson M.J."/>
            <person name="Crabtree J."/>
            <person name="Silva J.C."/>
            <person name="Badger J.H."/>
            <person name="Albarraq A."/>
            <person name="Angiuoli S."/>
            <person name="Bussey H."/>
            <person name="Bowyer P."/>
            <person name="Cotty P.J."/>
            <person name="Dyer P.S."/>
            <person name="Egan A."/>
            <person name="Galens K."/>
            <person name="Fraser-Liggett C.M."/>
            <person name="Haas B.J."/>
            <person name="Inman J.M."/>
            <person name="Kent R."/>
            <person name="Lemieux S."/>
            <person name="Malavazi I."/>
            <person name="Orvis J."/>
            <person name="Roemer T."/>
            <person name="Ronning C.M."/>
            <person name="Sundaram J.P."/>
            <person name="Sutton G."/>
            <person name="Turner G."/>
            <person name="Venter J.C."/>
            <person name="White O.R."/>
            <person name="Whitty B.R."/>
            <person name="Youngman P."/>
            <person name="Wolfe K.H."/>
            <person name="Goldman G.H."/>
            <person name="Wortman J.R."/>
            <person name="Jiang B."/>
            <person name="Denning D.W."/>
            <person name="Nierman W.C."/>
        </authorList>
    </citation>
    <scope>NUCLEOTIDE SEQUENCE [LARGE SCALE GENOMIC DNA]</scope>
    <source>
        <strain evidence="4">ATCC 1020 / DSM 3700 / CBS 544.65 / FGSC A1164 / JCM 1740 / NRRL 181 / WB 181</strain>
    </source>
</reference>
<dbReference type="SUPFAM" id="SSF46565">
    <property type="entry name" value="Chaperone J-domain"/>
    <property type="match status" value="1"/>
</dbReference>
<evidence type="ECO:0000259" key="2">
    <source>
        <dbReference type="PROSITE" id="PS50076"/>
    </source>
</evidence>
<feature type="compositionally biased region" description="Basic and acidic residues" evidence="1">
    <location>
        <begin position="254"/>
        <end position="269"/>
    </location>
</feature>
<dbReference type="VEuPathDB" id="FungiDB:NFIA_009940"/>
<feature type="region of interest" description="Disordered" evidence="1">
    <location>
        <begin position="82"/>
        <end position="129"/>
    </location>
</feature>
<dbReference type="STRING" id="331117.A1D1M1"/>
<dbReference type="PANTHER" id="PTHR24074">
    <property type="entry name" value="CO-CHAPERONE PROTEIN DJLA"/>
    <property type="match status" value="1"/>
</dbReference>
<feature type="compositionally biased region" description="Polar residues" evidence="1">
    <location>
        <begin position="212"/>
        <end position="224"/>
    </location>
</feature>
<feature type="domain" description="J" evidence="2">
    <location>
        <begin position="9"/>
        <end position="75"/>
    </location>
</feature>
<feature type="region of interest" description="Disordered" evidence="1">
    <location>
        <begin position="486"/>
        <end position="546"/>
    </location>
</feature>
<dbReference type="OMA" id="YGPPKAN"/>
<dbReference type="FunFam" id="1.10.287.110:FF:000096">
    <property type="entry name" value="DnaJ domain protein"/>
    <property type="match status" value="1"/>
</dbReference>
<dbReference type="Gene3D" id="1.10.287.110">
    <property type="entry name" value="DnaJ domain"/>
    <property type="match status" value="1"/>
</dbReference>
<dbReference type="InterPro" id="IPR018253">
    <property type="entry name" value="DnaJ_domain_CS"/>
</dbReference>
<feature type="compositionally biased region" description="Acidic residues" evidence="1">
    <location>
        <begin position="811"/>
        <end position="829"/>
    </location>
</feature>
<evidence type="ECO:0000313" key="3">
    <source>
        <dbReference type="EMBL" id="EAW22314.1"/>
    </source>
</evidence>
<dbReference type="PROSITE" id="PS50076">
    <property type="entry name" value="DNAJ_2"/>
    <property type="match status" value="1"/>
</dbReference>
<feature type="compositionally biased region" description="Polar residues" evidence="1">
    <location>
        <begin position="561"/>
        <end position="576"/>
    </location>
</feature>
<feature type="compositionally biased region" description="Polar residues" evidence="1">
    <location>
        <begin position="528"/>
        <end position="537"/>
    </location>
</feature>
<feature type="region of interest" description="Disordered" evidence="1">
    <location>
        <begin position="445"/>
        <end position="466"/>
    </location>
</feature>
<feature type="region of interest" description="Disordered" evidence="1">
    <location>
        <begin position="558"/>
        <end position="675"/>
    </location>
</feature>
<dbReference type="GeneID" id="4591157"/>
<dbReference type="EMBL" id="DS027688">
    <property type="protein sequence ID" value="EAW22314.1"/>
    <property type="molecule type" value="Genomic_DNA"/>
</dbReference>
<name>A1D1M1_NEOFI</name>
<organism evidence="3 4">
    <name type="scientific">Neosartorya fischeri (strain ATCC 1020 / DSM 3700 / CBS 544.65 / FGSC A1164 / JCM 1740 / NRRL 181 / WB 181)</name>
    <name type="common">Aspergillus fischerianus</name>
    <dbReference type="NCBI Taxonomy" id="331117"/>
    <lineage>
        <taxon>Eukaryota</taxon>
        <taxon>Fungi</taxon>
        <taxon>Dikarya</taxon>
        <taxon>Ascomycota</taxon>
        <taxon>Pezizomycotina</taxon>
        <taxon>Eurotiomycetes</taxon>
        <taxon>Eurotiomycetidae</taxon>
        <taxon>Eurotiales</taxon>
        <taxon>Aspergillaceae</taxon>
        <taxon>Aspergillus</taxon>
        <taxon>Aspergillus subgen. Fumigati</taxon>
    </lineage>
</organism>
<dbReference type="InterPro" id="IPR036869">
    <property type="entry name" value="J_dom_sf"/>
</dbReference>
<dbReference type="eggNOG" id="KOG0714">
    <property type="taxonomic scope" value="Eukaryota"/>
</dbReference>
<evidence type="ECO:0000256" key="1">
    <source>
        <dbReference type="SAM" id="MobiDB-lite"/>
    </source>
</evidence>
<dbReference type="Proteomes" id="UP000006702">
    <property type="component" value="Unassembled WGS sequence"/>
</dbReference>
<feature type="compositionally biased region" description="Basic residues" evidence="1">
    <location>
        <begin position="377"/>
        <end position="389"/>
    </location>
</feature>
<evidence type="ECO:0000313" key="4">
    <source>
        <dbReference type="Proteomes" id="UP000006702"/>
    </source>
</evidence>
<sequence length="886" mass="97456">MVKADVRRDYYADLGLTPSADAEDIKKQFRKLALKYHPDRNPGRELEFNAKFQAIQAAHEILSDPQQRLKYDTDRLRAGYGKLYGPNKANTSRKAPTNPYASASTAKPQTPKPPFSSRPQSFHNGPSTGAQRYASYARAAPKQPWEKTQDEGQTRADAYRGFQEMKGNSTPGWSHFDPRTGRAGYTGAARPDATPNGHPTRPKSAYEYFKTSPKTTANESSRTQSTRKKQGFAPRTAGGDEPMAANTSSYTSVPRRERFQTPDSFHRETAPSPTAERPAATSGYRAENTGTPDFERTGSKYASTGGERTFFSSSWLRSEGVRNSPKSSSAQSRTNPPSPTPPPTGRHKSASPKLRSDRGRNYDSTSSSGTEDDFVSRKPKAVPKSRLQNHKYANFRSQTGSTPRTEPVKPASSENIFGAFSSNSYETFPLAPYMYSQADFFNCRNPAPNEGQAPPNGAFKSSSHDDLRKPFTADSWKGDFGFGSFTSSTAENGRPDYNHRPNSRGRTSTRASPSRAGQPGPFSKDSSRSASVSQQPPTAFPEAKFSVDEWAAKLKDVRWTMPQNEEASQRANTQRQRSPKKQTKSGVKIRPTPQPASVATEAEESRTTVGGSAKQEATGTGAEEVEAMDLDDDIPSKNTDAAFQTDKASKDQVPQPSSGVDSKDTGANSKSRLFNLNDLGSTAPFTSTNSGGIEDLQDIHATLPFESRAKVSRTTARDVRPRRLICPNPPKRPSPPELVPISAGSQQLGLPRGAWDRYVAEMGAYMREWNAFNRRLLRHFNARQDAMETGMAPNWIGAVGDSARIKINEPSGEDDEKVAHEDDDDAESDDAMVAGSAKAGFSAYLRAFDEDERVHKHWEVARENHRKCVVQLGEMREWILNGGKLI</sequence>
<dbReference type="RefSeq" id="XP_001264211.1">
    <property type="nucleotide sequence ID" value="XM_001264210.1"/>
</dbReference>
<gene>
    <name evidence="3" type="ORF">NFIA_009940</name>
</gene>
<dbReference type="SMART" id="SM00271">
    <property type="entry name" value="DnaJ"/>
    <property type="match status" value="1"/>
</dbReference>
<feature type="region of interest" description="Disordered" evidence="1">
    <location>
        <begin position="164"/>
        <end position="412"/>
    </location>
</feature>
<feature type="compositionally biased region" description="Polar residues" evidence="1">
    <location>
        <begin position="117"/>
        <end position="129"/>
    </location>
</feature>
<dbReference type="AlphaFoldDB" id="A1D1M1"/>
<feature type="region of interest" description="Disordered" evidence="1">
    <location>
        <begin position="807"/>
        <end position="829"/>
    </location>
</feature>
<dbReference type="InterPro" id="IPR050817">
    <property type="entry name" value="DjlA_DnaK_co-chaperone"/>
</dbReference>
<keyword evidence="4" id="KW-1185">Reference proteome</keyword>
<dbReference type="PRINTS" id="PR00625">
    <property type="entry name" value="JDOMAIN"/>
</dbReference>
<dbReference type="OrthoDB" id="10265645at2759"/>
<accession>A1D1M1</accession>
<protein>
    <submittedName>
        <fullName evidence="3">DnaJ domain protein</fullName>
    </submittedName>
</protein>
<dbReference type="KEGG" id="nfi:NFIA_009940"/>
<feature type="compositionally biased region" description="Polar residues" evidence="1">
    <location>
        <begin position="324"/>
        <end position="333"/>
    </location>
</feature>
<feature type="compositionally biased region" description="Polar residues" evidence="1">
    <location>
        <begin position="395"/>
        <end position="404"/>
    </location>
</feature>
<dbReference type="Pfam" id="PF00226">
    <property type="entry name" value="DnaJ"/>
    <property type="match status" value="1"/>
</dbReference>
<feature type="compositionally biased region" description="Acidic residues" evidence="1">
    <location>
        <begin position="623"/>
        <end position="633"/>
    </location>
</feature>